<evidence type="ECO:0000256" key="4">
    <source>
        <dbReference type="ARBA" id="ARBA00022692"/>
    </source>
</evidence>
<keyword evidence="5 7" id="KW-1133">Transmembrane helix</keyword>
<dbReference type="KEGG" id="acae:HYG86_13670"/>
<feature type="transmembrane region" description="Helical" evidence="7">
    <location>
        <begin position="108"/>
        <end position="126"/>
    </location>
</feature>
<feature type="transmembrane region" description="Helical" evidence="7">
    <location>
        <begin position="72"/>
        <end position="96"/>
    </location>
</feature>
<keyword evidence="9" id="KW-1185">Reference proteome</keyword>
<feature type="transmembrane region" description="Helical" evidence="7">
    <location>
        <begin position="6"/>
        <end position="24"/>
    </location>
</feature>
<protein>
    <submittedName>
        <fullName evidence="8">Chromate transporter</fullName>
    </submittedName>
</protein>
<evidence type="ECO:0000256" key="6">
    <source>
        <dbReference type="ARBA" id="ARBA00023136"/>
    </source>
</evidence>
<dbReference type="Proteomes" id="UP000516160">
    <property type="component" value="Chromosome"/>
</dbReference>
<sequence length="185" mass="20085">MLLEIFLSFFKVGAFTFGGGYAMLPIIQREVVDRRKWISDDEFLEVLGVSQSGPGAVAVNTAIYLGFRIKGILGSIAATLGVVMPSFLIILSIVTLFRPFIDSHAGQAFFSGVRPAVVGLLISVTIKLFKKVDGLHGYILFVLSAILLVFFSVHPAIIILSSALYGAFFITKEIKAKQLKAKEGN</sequence>
<dbReference type="InterPro" id="IPR052518">
    <property type="entry name" value="CHR_Transporter"/>
</dbReference>
<evidence type="ECO:0000256" key="5">
    <source>
        <dbReference type="ARBA" id="ARBA00022989"/>
    </source>
</evidence>
<feature type="transmembrane region" description="Helical" evidence="7">
    <location>
        <begin position="138"/>
        <end position="170"/>
    </location>
</feature>
<dbReference type="PANTHER" id="PTHR43663:SF1">
    <property type="entry name" value="CHROMATE TRANSPORTER"/>
    <property type="match status" value="1"/>
</dbReference>
<reference evidence="8 9" key="1">
    <citation type="submission" date="2020-07" db="EMBL/GenBank/DDBJ databases">
        <title>Alkalicella. sp. LB2 genome.</title>
        <authorList>
            <person name="Postec A."/>
            <person name="Quemeneur M."/>
        </authorList>
    </citation>
    <scope>NUCLEOTIDE SEQUENCE [LARGE SCALE GENOMIC DNA]</scope>
    <source>
        <strain evidence="8 9">LB2</strain>
    </source>
</reference>
<gene>
    <name evidence="8" type="ORF">HYG86_13670</name>
</gene>
<evidence type="ECO:0000313" key="8">
    <source>
        <dbReference type="EMBL" id="QNO15735.1"/>
    </source>
</evidence>
<evidence type="ECO:0000256" key="3">
    <source>
        <dbReference type="ARBA" id="ARBA00022475"/>
    </source>
</evidence>
<dbReference type="PANTHER" id="PTHR43663">
    <property type="entry name" value="CHROMATE TRANSPORT PROTEIN-RELATED"/>
    <property type="match status" value="1"/>
</dbReference>
<comment type="similarity">
    <text evidence="2">Belongs to the chromate ion transporter (CHR) (TC 2.A.51) family.</text>
</comment>
<organism evidence="8 9">
    <name type="scientific">Alkalicella caledoniensis</name>
    <dbReference type="NCBI Taxonomy" id="2731377"/>
    <lineage>
        <taxon>Bacteria</taxon>
        <taxon>Bacillati</taxon>
        <taxon>Bacillota</taxon>
        <taxon>Clostridia</taxon>
        <taxon>Eubacteriales</taxon>
        <taxon>Proteinivoracaceae</taxon>
        <taxon>Alkalicella</taxon>
    </lineage>
</organism>
<keyword evidence="3" id="KW-1003">Cell membrane</keyword>
<comment type="subcellular location">
    <subcellularLocation>
        <location evidence="1">Cell membrane</location>
        <topology evidence="1">Multi-pass membrane protein</topology>
    </subcellularLocation>
</comment>
<dbReference type="InterPro" id="IPR003370">
    <property type="entry name" value="Chromate_transpt"/>
</dbReference>
<dbReference type="GO" id="GO:0005886">
    <property type="term" value="C:plasma membrane"/>
    <property type="evidence" value="ECO:0007669"/>
    <property type="project" value="UniProtKB-SubCell"/>
</dbReference>
<keyword evidence="4 7" id="KW-0812">Transmembrane</keyword>
<name>A0A7G9WAM3_ALKCA</name>
<evidence type="ECO:0000256" key="2">
    <source>
        <dbReference type="ARBA" id="ARBA00005262"/>
    </source>
</evidence>
<evidence type="ECO:0000256" key="1">
    <source>
        <dbReference type="ARBA" id="ARBA00004651"/>
    </source>
</evidence>
<accession>A0A7G9WAM3</accession>
<evidence type="ECO:0000313" key="9">
    <source>
        <dbReference type="Proteomes" id="UP000516160"/>
    </source>
</evidence>
<dbReference type="AlphaFoldDB" id="A0A7G9WAM3"/>
<proteinExistence type="inferred from homology"/>
<evidence type="ECO:0000256" key="7">
    <source>
        <dbReference type="SAM" id="Phobius"/>
    </source>
</evidence>
<dbReference type="RefSeq" id="WP_213166143.1">
    <property type="nucleotide sequence ID" value="NZ_CP058559.1"/>
</dbReference>
<dbReference type="EMBL" id="CP058559">
    <property type="protein sequence ID" value="QNO15735.1"/>
    <property type="molecule type" value="Genomic_DNA"/>
</dbReference>
<keyword evidence="6 7" id="KW-0472">Membrane</keyword>
<dbReference type="Pfam" id="PF02417">
    <property type="entry name" value="Chromate_transp"/>
    <property type="match status" value="1"/>
</dbReference>
<dbReference type="GO" id="GO:0015109">
    <property type="term" value="F:chromate transmembrane transporter activity"/>
    <property type="evidence" value="ECO:0007669"/>
    <property type="project" value="InterPro"/>
</dbReference>